<dbReference type="KEGG" id="mes:Meso_2094"/>
<dbReference type="STRING" id="266779.Meso_2094"/>
<organism evidence="7">
    <name type="scientific">Chelativorans sp. (strain BNC1)</name>
    <dbReference type="NCBI Taxonomy" id="266779"/>
    <lineage>
        <taxon>Bacteria</taxon>
        <taxon>Pseudomonadati</taxon>
        <taxon>Pseudomonadota</taxon>
        <taxon>Alphaproteobacteria</taxon>
        <taxon>Hyphomicrobiales</taxon>
        <taxon>Phyllobacteriaceae</taxon>
        <taxon>Chelativorans</taxon>
    </lineage>
</organism>
<gene>
    <name evidence="7" type="ordered locus">Meso_2094</name>
</gene>
<evidence type="ECO:0000256" key="3">
    <source>
        <dbReference type="ARBA" id="ARBA00022729"/>
    </source>
</evidence>
<evidence type="ECO:0000256" key="1">
    <source>
        <dbReference type="ARBA" id="ARBA00004442"/>
    </source>
</evidence>
<sequence length="270" mass="28645" precursor="true">MSKRRLAAVAAALSILFPSAAKAQQAGNHFWSGDWSLTIGAAGLVAPSFEGSKDWIFKVSPVISLGRQGSAVRFSSRNDSASFGFVDTSVFRAGIAGKLVFRRDEETDDALKGLDPVKFGVEAGGFVEVYPTDNVRLRGEVRRGIRSHSGVVADVAVDVFDDLSPTVRVSGGPRLSLASADYFDAYYGVSAGESARSGLPRYTPGGGIKSVGAGAAITWKTTDKITTSFFTEYVRLLGPAADSPLVERRGSPNQLSVGVSATYRFDFTLD</sequence>
<dbReference type="HOGENOM" id="CLU_062990_2_1_5"/>
<dbReference type="eggNOG" id="COG3713">
    <property type="taxonomic scope" value="Bacteria"/>
</dbReference>
<proteinExistence type="inferred from homology"/>
<keyword evidence="5" id="KW-0998">Cell outer membrane</keyword>
<dbReference type="PANTHER" id="PTHR38776">
    <property type="entry name" value="MLTA-INTERACTING PROTEIN-RELATED"/>
    <property type="match status" value="1"/>
</dbReference>
<protein>
    <submittedName>
        <fullName evidence="7">MltA-interacting MipA</fullName>
    </submittedName>
</protein>
<evidence type="ECO:0000256" key="2">
    <source>
        <dbReference type="ARBA" id="ARBA00005722"/>
    </source>
</evidence>
<comment type="subcellular location">
    <subcellularLocation>
        <location evidence="1">Cell outer membrane</location>
    </subcellularLocation>
</comment>
<dbReference type="PANTHER" id="PTHR38776:SF1">
    <property type="entry name" value="MLTA-INTERACTING PROTEIN-RELATED"/>
    <property type="match status" value="1"/>
</dbReference>
<feature type="signal peptide" evidence="6">
    <location>
        <begin position="1"/>
        <end position="23"/>
    </location>
</feature>
<dbReference type="AlphaFoldDB" id="Q11GI9"/>
<keyword evidence="3 6" id="KW-0732">Signal</keyword>
<feature type="chain" id="PRO_5004180322" evidence="6">
    <location>
        <begin position="24"/>
        <end position="270"/>
    </location>
</feature>
<dbReference type="EMBL" id="CP000390">
    <property type="protein sequence ID" value="ABG63486.1"/>
    <property type="molecule type" value="Genomic_DNA"/>
</dbReference>
<evidence type="ECO:0000256" key="4">
    <source>
        <dbReference type="ARBA" id="ARBA00023136"/>
    </source>
</evidence>
<accession>Q11GI9</accession>
<comment type="similarity">
    <text evidence="2">Belongs to the MipA/OmpV family.</text>
</comment>
<evidence type="ECO:0000256" key="6">
    <source>
        <dbReference type="SAM" id="SignalP"/>
    </source>
</evidence>
<dbReference type="GO" id="GO:0009279">
    <property type="term" value="C:cell outer membrane"/>
    <property type="evidence" value="ECO:0007669"/>
    <property type="project" value="UniProtKB-SubCell"/>
</dbReference>
<dbReference type="InterPro" id="IPR010583">
    <property type="entry name" value="MipA"/>
</dbReference>
<evidence type="ECO:0000313" key="7">
    <source>
        <dbReference type="EMBL" id="ABG63486.1"/>
    </source>
</evidence>
<keyword evidence="4" id="KW-0472">Membrane</keyword>
<evidence type="ECO:0000256" key="5">
    <source>
        <dbReference type="ARBA" id="ARBA00023237"/>
    </source>
</evidence>
<name>Q11GI9_CHESB</name>
<reference evidence="7" key="1">
    <citation type="submission" date="2006-06" db="EMBL/GenBank/DDBJ databases">
        <title>Complete sequence of chromosome of Chelativorans sp. BNC1.</title>
        <authorList>
            <consortium name="US DOE Joint Genome Institute"/>
            <person name="Copeland A."/>
            <person name="Lucas S."/>
            <person name="Lapidus A."/>
            <person name="Barry K."/>
            <person name="Detter J.C."/>
            <person name="Glavina del Rio T."/>
            <person name="Hammon N."/>
            <person name="Israni S."/>
            <person name="Dalin E."/>
            <person name="Tice H."/>
            <person name="Pitluck S."/>
            <person name="Chertkov O."/>
            <person name="Brettin T."/>
            <person name="Bruce D."/>
            <person name="Han C."/>
            <person name="Tapia R."/>
            <person name="Gilna P."/>
            <person name="Schmutz J."/>
            <person name="Larimer F."/>
            <person name="Land M."/>
            <person name="Hauser L."/>
            <person name="Kyrpides N."/>
            <person name="Mikhailova N."/>
            <person name="Richardson P."/>
        </authorList>
    </citation>
    <scope>NUCLEOTIDE SEQUENCE</scope>
    <source>
        <strain evidence="7">BNC1</strain>
    </source>
</reference>
<dbReference type="Pfam" id="PF06629">
    <property type="entry name" value="MipA"/>
    <property type="match status" value="1"/>
</dbReference>
<dbReference type="OrthoDB" id="5462484at2"/>